<dbReference type="Pfam" id="PF15887">
    <property type="entry name" value="Peptidase_Mx"/>
    <property type="match status" value="1"/>
</dbReference>
<gene>
    <name evidence="2" type="ORF">M0G41_14025</name>
</gene>
<evidence type="ECO:0000259" key="1">
    <source>
        <dbReference type="Pfam" id="PF10005"/>
    </source>
</evidence>
<dbReference type="InterPro" id="IPR011201">
    <property type="entry name" value="Zinc-ribbon_6_bact"/>
</dbReference>
<dbReference type="PIRSF" id="PIRSF012641">
    <property type="entry name" value="UCP012641"/>
    <property type="match status" value="1"/>
</dbReference>
<dbReference type="Proteomes" id="UP001431449">
    <property type="component" value="Unassembled WGS sequence"/>
</dbReference>
<comment type="caution">
    <text evidence="2">The sequence shown here is derived from an EMBL/GenBank/DDBJ whole genome shotgun (WGS) entry which is preliminary data.</text>
</comment>
<accession>A0ABT0GJR3</accession>
<sequence length="357" mass="40956">MRVFRCESCGALTYLSSSACVQCQAELGFLAEERCQGTFWLQSDGRLLRHGRGDEAWRRCANFQTACACNWMLREDDPNTICLCCRLTVSLPDQSLPENQAAWRDLEAAKRSWMSNVLDLYLPVRPRSEDPERGLAFHFLRQLDADRPVLTGHASGEITINAIESDPVERERSKINLREPYRTLLGHVRHESGHYYWDLLIKDSPLLEPFRALFGDEREDYSAALQRHYDNGPPADWQSAYVSGYATMHPWEDWAETWAHYLHMVDLIQTARAWQLEVGAFDDSRMLALLPESSSLTPEFIDLLKRWTPLTLVANSLNRSLGQGDAYPFALPYTALRKIQFVHDVVKPFHPQGGFLH</sequence>
<keyword evidence="3" id="KW-1185">Reference proteome</keyword>
<dbReference type="EMBL" id="JALNMH010000011">
    <property type="protein sequence ID" value="MCK7594787.1"/>
    <property type="molecule type" value="Genomic_DNA"/>
</dbReference>
<evidence type="ECO:0000313" key="3">
    <source>
        <dbReference type="Proteomes" id="UP001431449"/>
    </source>
</evidence>
<dbReference type="Gene3D" id="3.40.390.70">
    <property type="match status" value="1"/>
</dbReference>
<dbReference type="RefSeq" id="WP_248210420.1">
    <property type="nucleotide sequence ID" value="NZ_JALNMH010000011.1"/>
</dbReference>
<dbReference type="PROSITE" id="PS51257">
    <property type="entry name" value="PROKAR_LIPOPROTEIN"/>
    <property type="match status" value="1"/>
</dbReference>
<evidence type="ECO:0000313" key="2">
    <source>
        <dbReference type="EMBL" id="MCK7594787.1"/>
    </source>
</evidence>
<dbReference type="Pfam" id="PF10005">
    <property type="entry name" value="Zn_ribbon_DZR_6"/>
    <property type="match status" value="1"/>
</dbReference>
<feature type="domain" description="Zinc-ribbon" evidence="1">
    <location>
        <begin position="3"/>
        <end position="95"/>
    </location>
</feature>
<proteinExistence type="predicted"/>
<protein>
    <submittedName>
        <fullName evidence="2">Zinc-binding peptidase</fullName>
    </submittedName>
</protein>
<reference evidence="2" key="1">
    <citation type="submission" date="2022-04" db="EMBL/GenBank/DDBJ databases">
        <title>Lysobacter sp. CAU 1642 isolated from sea sand.</title>
        <authorList>
            <person name="Kim W."/>
        </authorList>
    </citation>
    <scope>NUCLEOTIDE SEQUENCE</scope>
    <source>
        <strain evidence="2">CAU 1642</strain>
    </source>
</reference>
<name>A0ABT0GJR3_9GAMM</name>
<organism evidence="2 3">
    <name type="scientific">Pseudomarimonas salicorniae</name>
    <dbReference type="NCBI Taxonomy" id="2933270"/>
    <lineage>
        <taxon>Bacteria</taxon>
        <taxon>Pseudomonadati</taxon>
        <taxon>Pseudomonadota</taxon>
        <taxon>Gammaproteobacteria</taxon>
        <taxon>Lysobacterales</taxon>
        <taxon>Lysobacteraceae</taxon>
        <taxon>Pseudomarimonas</taxon>
    </lineage>
</organism>
<dbReference type="InterPro" id="IPR031321">
    <property type="entry name" value="UCP012641"/>
</dbReference>